<protein>
    <recommendedName>
        <fullName evidence="4">CRAL-TRIO domain-containing protein</fullName>
    </recommendedName>
</protein>
<reference evidence="2 3" key="1">
    <citation type="submission" date="2019-01" db="EMBL/GenBank/DDBJ databases">
        <authorList>
            <person name="Ferrante I. M."/>
        </authorList>
    </citation>
    <scope>NUCLEOTIDE SEQUENCE [LARGE SCALE GENOMIC DNA]</scope>
    <source>
        <strain evidence="2 3">B856</strain>
    </source>
</reference>
<evidence type="ECO:0000256" key="1">
    <source>
        <dbReference type="SAM" id="MobiDB-lite"/>
    </source>
</evidence>
<feature type="region of interest" description="Disordered" evidence="1">
    <location>
        <begin position="455"/>
        <end position="495"/>
    </location>
</feature>
<dbReference type="AlphaFoldDB" id="A0A448ZCC4"/>
<evidence type="ECO:0008006" key="4">
    <source>
        <dbReference type="Google" id="ProtNLM"/>
    </source>
</evidence>
<dbReference type="OrthoDB" id="75724at2759"/>
<dbReference type="Gene3D" id="3.40.525.10">
    <property type="entry name" value="CRAL-TRIO lipid binding domain"/>
    <property type="match status" value="1"/>
</dbReference>
<feature type="compositionally biased region" description="Low complexity" evidence="1">
    <location>
        <begin position="31"/>
        <end position="41"/>
    </location>
</feature>
<name>A0A448ZCC4_9STRA</name>
<keyword evidence="3" id="KW-1185">Reference proteome</keyword>
<feature type="region of interest" description="Disordered" evidence="1">
    <location>
        <begin position="19"/>
        <end position="42"/>
    </location>
</feature>
<accession>A0A448ZCC4</accession>
<organism evidence="2 3">
    <name type="scientific">Pseudo-nitzschia multistriata</name>
    <dbReference type="NCBI Taxonomy" id="183589"/>
    <lineage>
        <taxon>Eukaryota</taxon>
        <taxon>Sar</taxon>
        <taxon>Stramenopiles</taxon>
        <taxon>Ochrophyta</taxon>
        <taxon>Bacillariophyta</taxon>
        <taxon>Bacillariophyceae</taxon>
        <taxon>Bacillariophycidae</taxon>
        <taxon>Bacillariales</taxon>
        <taxon>Bacillariaceae</taxon>
        <taxon>Pseudo-nitzschia</taxon>
    </lineage>
</organism>
<evidence type="ECO:0000313" key="2">
    <source>
        <dbReference type="EMBL" id="VEU39634.1"/>
    </source>
</evidence>
<feature type="compositionally biased region" description="Polar residues" evidence="1">
    <location>
        <begin position="462"/>
        <end position="480"/>
    </location>
</feature>
<sequence>MMLDRYDISRLEESLSMRARRRSDGGDDIDNSSNSNLSLSRGSDELSEMLCNQLTNMNFSERNAIQEEIHGARCMAVEETPALIRRSLNEFESELYNGDETGGSRHVYRRILKRHLERIEAASKDTSIVHPSNYAIDDEDFRLRFLRCEMFDASRAAQRFCNYLDLAYELFGDIVLERMVLIKDFEKSEINIFRKGYWQLMPFRDSSGRRVFVFFGGIGVHADLLLRDKILFYMWDVVTRDSVESQQKGFVIIRQFGNVGLNKNVLFNHSMKQRTNKIDFGEIANTMKRLFISIPSRIVALHATVPDNHIIRLLGKIILKRIFSGPLCNVGPRFVLGSESSDTKALNRLKSYGIPVDLLPSTETTNSIKSTFHNQWMKTRSMVECGYIEHSEEGRTGDRDDRDENREKINGTFVECPGLNDVVFRKGSRLASLQNPGNRLFRDLIGTVLEEKENRLEKQRKQTATSAQDTTQIDASTSSSENDDGEHANPSSARQYAASTVCNELSCNETTFLPSALESANTGTSKSKPWSGKHTERGFCDWLVNHIIHNLKGRFLDWEPRMNGWVVMTDKIKIRRKVSVSLYNWGKKLKTQAKHQSQGLLLSKNKTAHTTPFCNGKRDATIETPPFGREHEGCDNGMSS</sequence>
<dbReference type="InterPro" id="IPR036865">
    <property type="entry name" value="CRAL-TRIO_dom_sf"/>
</dbReference>
<gene>
    <name evidence="2" type="ORF">PSNMU_V1.4_AUG-EV-PASAV3_0063610</name>
</gene>
<dbReference type="EMBL" id="CAACVS010000226">
    <property type="protein sequence ID" value="VEU39634.1"/>
    <property type="molecule type" value="Genomic_DNA"/>
</dbReference>
<evidence type="ECO:0000313" key="3">
    <source>
        <dbReference type="Proteomes" id="UP000291116"/>
    </source>
</evidence>
<proteinExistence type="predicted"/>
<dbReference type="Proteomes" id="UP000291116">
    <property type="component" value="Unassembled WGS sequence"/>
</dbReference>